<comment type="caution">
    <text evidence="1">The sequence shown here is derived from an EMBL/GenBank/DDBJ whole genome shotgun (WGS) entry which is preliminary data.</text>
</comment>
<evidence type="ECO:0000313" key="1">
    <source>
        <dbReference type="EMBL" id="KFN43561.1"/>
    </source>
</evidence>
<gene>
    <name evidence="1" type="ORF">N789_09815</name>
</gene>
<dbReference type="PATRIC" id="fig|1121015.4.peg.1450"/>
<dbReference type="AlphaFoldDB" id="A0A091AVV3"/>
<evidence type="ECO:0000313" key="2">
    <source>
        <dbReference type="Proteomes" id="UP000029385"/>
    </source>
</evidence>
<accession>A0A091AVV3</accession>
<reference evidence="1 2" key="1">
    <citation type="submission" date="2013-09" db="EMBL/GenBank/DDBJ databases">
        <title>Genome sequencing of Arenimonas oryziterrae.</title>
        <authorList>
            <person name="Chen F."/>
            <person name="Wang G."/>
        </authorList>
    </citation>
    <scope>NUCLEOTIDE SEQUENCE [LARGE SCALE GENOMIC DNA]</scope>
    <source>
        <strain evidence="1 2">YC6267</strain>
    </source>
</reference>
<dbReference type="Proteomes" id="UP000029385">
    <property type="component" value="Unassembled WGS sequence"/>
</dbReference>
<proteinExistence type="predicted"/>
<protein>
    <submittedName>
        <fullName evidence="1">Uncharacterized protein</fullName>
    </submittedName>
</protein>
<dbReference type="STRING" id="1121015.GCA_000420545_00775"/>
<organism evidence="1 2">
    <name type="scientific">Arenimonas oryziterrae DSM 21050 = YC6267</name>
    <dbReference type="NCBI Taxonomy" id="1121015"/>
    <lineage>
        <taxon>Bacteria</taxon>
        <taxon>Pseudomonadati</taxon>
        <taxon>Pseudomonadota</taxon>
        <taxon>Gammaproteobacteria</taxon>
        <taxon>Lysobacterales</taxon>
        <taxon>Lysobacteraceae</taxon>
        <taxon>Arenimonas</taxon>
    </lineage>
</organism>
<dbReference type="RefSeq" id="WP_022968426.1">
    <property type="nucleotide sequence ID" value="NZ_ATVD01000001.1"/>
</dbReference>
<sequence length="92" mass="10149">MSFMPIFMHRLFSFRPGKPRHPLLRLALGLLGIALLALLVVFGLFIGLGMLLFAAVRRFTRPQPVIVPAAAEGALDGEYSVVHKHEATLSLR</sequence>
<keyword evidence="2" id="KW-1185">Reference proteome</keyword>
<dbReference type="EMBL" id="AVCI01000005">
    <property type="protein sequence ID" value="KFN43561.1"/>
    <property type="molecule type" value="Genomic_DNA"/>
</dbReference>
<name>A0A091AVV3_9GAMM</name>